<dbReference type="GO" id="GO:0009723">
    <property type="term" value="P:response to ethylene"/>
    <property type="evidence" value="ECO:0007669"/>
    <property type="project" value="TreeGrafter"/>
</dbReference>
<keyword evidence="1 2" id="KW-0732">Signal</keyword>
<dbReference type="RefSeq" id="XP_022991244.1">
    <property type="nucleotide sequence ID" value="XM_023135476.1"/>
</dbReference>
<sequence>MAFARRLIAATPVVLLCLLAAASVSSAADYYEFPDDQNYGGAGDNGIPIYEKPLPSYGREVAAPLIIAVEGVVSCKNNTQYHPLKGVVARIKCIGLNEKGNEMAPFSFSSFPSDEHGYFLATLSASKLKGKAKVTECKAFLPPSSPCEACKYLTNVNNGVLGALFRSFRILTHRNMKLYSVGPFLYSSQLNPLIYSP</sequence>
<name>A0A6J1JUA4_CUCMA</name>
<dbReference type="PANTHER" id="PTHR33470:SF40">
    <property type="entry name" value="PROTEIN SEED AND ROOT HAIR PROTECTIVE PROTEIN"/>
    <property type="match status" value="1"/>
</dbReference>
<protein>
    <submittedName>
        <fullName evidence="4">Proline-rich protein 3-like</fullName>
    </submittedName>
</protein>
<organism evidence="3 4">
    <name type="scientific">Cucurbita maxima</name>
    <name type="common">Pumpkin</name>
    <name type="synonym">Winter squash</name>
    <dbReference type="NCBI Taxonomy" id="3661"/>
    <lineage>
        <taxon>Eukaryota</taxon>
        <taxon>Viridiplantae</taxon>
        <taxon>Streptophyta</taxon>
        <taxon>Embryophyta</taxon>
        <taxon>Tracheophyta</taxon>
        <taxon>Spermatophyta</taxon>
        <taxon>Magnoliopsida</taxon>
        <taxon>eudicotyledons</taxon>
        <taxon>Gunneridae</taxon>
        <taxon>Pentapetalae</taxon>
        <taxon>rosids</taxon>
        <taxon>fabids</taxon>
        <taxon>Cucurbitales</taxon>
        <taxon>Cucurbitaceae</taxon>
        <taxon>Cucurbiteae</taxon>
        <taxon>Cucurbita</taxon>
    </lineage>
</organism>
<feature type="chain" id="PRO_5026712976" evidence="2">
    <location>
        <begin position="28"/>
        <end position="197"/>
    </location>
</feature>
<feature type="signal peptide" evidence="2">
    <location>
        <begin position="1"/>
        <end position="27"/>
    </location>
</feature>
<reference evidence="4" key="1">
    <citation type="submission" date="2025-08" db="UniProtKB">
        <authorList>
            <consortium name="RefSeq"/>
        </authorList>
    </citation>
    <scope>IDENTIFICATION</scope>
    <source>
        <tissue evidence="4">Young leaves</tissue>
    </source>
</reference>
<accession>A0A6J1JUA4</accession>
<dbReference type="OrthoDB" id="1847243at2759"/>
<dbReference type="GO" id="GO:0071944">
    <property type="term" value="C:cell periphery"/>
    <property type="evidence" value="ECO:0007669"/>
    <property type="project" value="TreeGrafter"/>
</dbReference>
<evidence type="ECO:0000256" key="1">
    <source>
        <dbReference type="ARBA" id="ARBA00022729"/>
    </source>
</evidence>
<proteinExistence type="predicted"/>
<gene>
    <name evidence="4" type="primary">LOC111487958</name>
</gene>
<dbReference type="PANTHER" id="PTHR33470">
    <property type="entry name" value="OS01G0164075 PROTEIN"/>
    <property type="match status" value="1"/>
</dbReference>
<evidence type="ECO:0000256" key="2">
    <source>
        <dbReference type="SAM" id="SignalP"/>
    </source>
</evidence>
<evidence type="ECO:0000313" key="4">
    <source>
        <dbReference type="RefSeq" id="XP_022991244.1"/>
    </source>
</evidence>
<dbReference type="GeneID" id="111487958"/>
<dbReference type="KEGG" id="cmax:111487958"/>
<dbReference type="Pfam" id="PF01190">
    <property type="entry name" value="Pollen_Ole_e_1"/>
    <property type="match status" value="1"/>
</dbReference>
<dbReference type="Proteomes" id="UP000504608">
    <property type="component" value="Unplaced"/>
</dbReference>
<evidence type="ECO:0000313" key="3">
    <source>
        <dbReference type="Proteomes" id="UP000504608"/>
    </source>
</evidence>
<dbReference type="AlphaFoldDB" id="A0A6J1JUA4"/>
<keyword evidence="3" id="KW-1185">Reference proteome</keyword>